<keyword evidence="2" id="KW-1185">Reference proteome</keyword>
<sequence length="94" mass="10343">MGREYSGFVSRVGGWSVWGRTHMVASGVAAEEPEQCSVLGLSVDGCTACEHRWGEELGCGRGKERGCDGSRKWSFLRTEMDEAGVCIDIDLRER</sequence>
<reference evidence="1 2" key="1">
    <citation type="journal article" date="2023" name="BMC Biotechnol.">
        <title>Vitis rotundifolia cv Carlos genome sequencing.</title>
        <authorList>
            <person name="Huff M."/>
            <person name="Hulse-Kemp A."/>
            <person name="Scheffler B."/>
            <person name="Youngblood R."/>
            <person name="Simpson S."/>
            <person name="Babiker E."/>
            <person name="Staton M."/>
        </authorList>
    </citation>
    <scope>NUCLEOTIDE SEQUENCE [LARGE SCALE GENOMIC DNA]</scope>
    <source>
        <tissue evidence="1">Leaf</tissue>
    </source>
</reference>
<evidence type="ECO:0000313" key="2">
    <source>
        <dbReference type="Proteomes" id="UP001168098"/>
    </source>
</evidence>
<accession>A0AA38ZDY7</accession>
<name>A0AA38ZDY7_VITRO</name>
<dbReference type="EMBL" id="JARBHA010000012">
    <property type="protein sequence ID" value="KAJ9687256.1"/>
    <property type="molecule type" value="Genomic_DNA"/>
</dbReference>
<proteinExistence type="predicted"/>
<comment type="caution">
    <text evidence="1">The sequence shown here is derived from an EMBL/GenBank/DDBJ whole genome shotgun (WGS) entry which is preliminary data.</text>
</comment>
<gene>
    <name evidence="1" type="ORF">PVL29_015933</name>
</gene>
<protein>
    <submittedName>
        <fullName evidence="1">Uncharacterized protein</fullName>
    </submittedName>
</protein>
<dbReference type="AlphaFoldDB" id="A0AA38ZDY7"/>
<organism evidence="1 2">
    <name type="scientific">Vitis rotundifolia</name>
    <name type="common">Muscadine grape</name>
    <dbReference type="NCBI Taxonomy" id="103349"/>
    <lineage>
        <taxon>Eukaryota</taxon>
        <taxon>Viridiplantae</taxon>
        <taxon>Streptophyta</taxon>
        <taxon>Embryophyta</taxon>
        <taxon>Tracheophyta</taxon>
        <taxon>Spermatophyta</taxon>
        <taxon>Magnoliopsida</taxon>
        <taxon>eudicotyledons</taxon>
        <taxon>Gunneridae</taxon>
        <taxon>Pentapetalae</taxon>
        <taxon>rosids</taxon>
        <taxon>Vitales</taxon>
        <taxon>Vitaceae</taxon>
        <taxon>Viteae</taxon>
        <taxon>Vitis</taxon>
    </lineage>
</organism>
<evidence type="ECO:0000313" key="1">
    <source>
        <dbReference type="EMBL" id="KAJ9687256.1"/>
    </source>
</evidence>
<dbReference type="Proteomes" id="UP001168098">
    <property type="component" value="Unassembled WGS sequence"/>
</dbReference>